<dbReference type="PANTHER" id="PTHR43707:SF1">
    <property type="entry name" value="HISTIDINE--TRNA LIGASE, MITOCHONDRIAL-RELATED"/>
    <property type="match status" value="1"/>
</dbReference>
<dbReference type="SUPFAM" id="SSF55681">
    <property type="entry name" value="Class II aaRS and biotin synthetases"/>
    <property type="match status" value="1"/>
</dbReference>
<evidence type="ECO:0000256" key="2">
    <source>
        <dbReference type="ARBA" id="ARBA00004667"/>
    </source>
</evidence>
<dbReference type="InterPro" id="IPR041715">
    <property type="entry name" value="HisRS-like_core"/>
</dbReference>
<comment type="subcellular location">
    <subcellularLocation>
        <location evidence="1 9">Cytoplasm</location>
    </subcellularLocation>
</comment>
<evidence type="ECO:0000313" key="11">
    <source>
        <dbReference type="EMBL" id="RLJ62863.1"/>
    </source>
</evidence>
<dbReference type="GO" id="GO:0005737">
    <property type="term" value="C:cytoplasm"/>
    <property type="evidence" value="ECO:0007669"/>
    <property type="project" value="UniProtKB-SubCell"/>
</dbReference>
<proteinExistence type="inferred from homology"/>
<comment type="miscellaneous">
    <text evidence="9">This function is generally fulfilled by the C-terminal part of HisG, which is missing in some bacteria such as this one.</text>
</comment>
<gene>
    <name evidence="9" type="primary">hisZ</name>
    <name evidence="11" type="ORF">DFR35_2685</name>
</gene>
<evidence type="ECO:0000256" key="5">
    <source>
        <dbReference type="ARBA" id="ARBA00020397"/>
    </source>
</evidence>
<keyword evidence="12" id="KW-1185">Reference proteome</keyword>
<dbReference type="OrthoDB" id="9769617at2"/>
<name>A0A497X9R8_9PROT</name>
<evidence type="ECO:0000259" key="10">
    <source>
        <dbReference type="Pfam" id="PF13393"/>
    </source>
</evidence>
<keyword evidence="9" id="KW-0028">Amino-acid biosynthesis</keyword>
<sequence length="390" mass="42102">MTSSTTPRWLLPEAIEDLLPAEAALVERLRRRLLDEYARHGYELVAPPLLEYVESLLTGSGRDLDLRTFKLVDQLSGRTVGVRADITPQVARIDAHLLNRKGVTRLCYCGSALHAVPASLLASREPLQIGTELYGHAGLEADIEIVRLLARSLALCAVPAVRIDLGHVAIFRAMAGAAQLSSEREQAVFAALQAKDVPALRELVGDIAEPVRSGLLALPELYGDRQVLDRAAALLPTFSEIGQALAELRRLADALAGLPLSFDLADLRGYHYHSGIVFAAYADGNPGAVALGGRYDKVGQAYGRGRAATGFSMDLREVAQLAPPETPGGAILAPWPEDDALHAETERLRAQGVTVVAALPGHDGTWRETGCDRILVRRGDEWIIESLKED</sequence>
<dbReference type="GO" id="GO:0006427">
    <property type="term" value="P:histidyl-tRNA aminoacylation"/>
    <property type="evidence" value="ECO:0007669"/>
    <property type="project" value="TreeGrafter"/>
</dbReference>
<dbReference type="GO" id="GO:0004821">
    <property type="term" value="F:histidine-tRNA ligase activity"/>
    <property type="evidence" value="ECO:0007669"/>
    <property type="project" value="TreeGrafter"/>
</dbReference>
<dbReference type="Proteomes" id="UP000268908">
    <property type="component" value="Unassembled WGS sequence"/>
</dbReference>
<dbReference type="HAMAP" id="MF_00125">
    <property type="entry name" value="HisZ"/>
    <property type="match status" value="1"/>
</dbReference>
<dbReference type="PANTHER" id="PTHR43707">
    <property type="entry name" value="HISTIDYL-TRNA SYNTHETASE"/>
    <property type="match status" value="1"/>
</dbReference>
<comment type="function">
    <text evidence="8 9">Required for the first step of histidine biosynthesis. May allow the feedback regulation of ATP phosphoribosyltransferase activity by histidine.</text>
</comment>
<dbReference type="AlphaFoldDB" id="A0A497X9R8"/>
<evidence type="ECO:0000256" key="7">
    <source>
        <dbReference type="ARBA" id="ARBA00023102"/>
    </source>
</evidence>
<dbReference type="Gene3D" id="3.30.930.10">
    <property type="entry name" value="Bira Bifunctional Protein, Domain 2"/>
    <property type="match status" value="1"/>
</dbReference>
<keyword evidence="7 9" id="KW-0368">Histidine biosynthesis</keyword>
<protein>
    <recommendedName>
        <fullName evidence="5 9">ATP phosphoribosyltransferase regulatory subunit</fullName>
    </recommendedName>
</protein>
<dbReference type="InterPro" id="IPR004517">
    <property type="entry name" value="HisZ"/>
</dbReference>
<dbReference type="Pfam" id="PF13393">
    <property type="entry name" value="tRNA-synt_His"/>
    <property type="match status" value="1"/>
</dbReference>
<keyword evidence="11" id="KW-0328">Glycosyltransferase</keyword>
<evidence type="ECO:0000256" key="6">
    <source>
        <dbReference type="ARBA" id="ARBA00022490"/>
    </source>
</evidence>
<comment type="similarity">
    <text evidence="3 9">Belongs to the class-II aminoacyl-tRNA synthetase family. HisZ subfamily.</text>
</comment>
<accession>A0A497X9R8</accession>
<dbReference type="NCBIfam" id="TIGR00443">
    <property type="entry name" value="hisZ_biosyn_reg"/>
    <property type="match status" value="1"/>
</dbReference>
<evidence type="ECO:0000256" key="9">
    <source>
        <dbReference type="HAMAP-Rule" id="MF_00125"/>
    </source>
</evidence>
<evidence type="ECO:0000313" key="12">
    <source>
        <dbReference type="Proteomes" id="UP000268908"/>
    </source>
</evidence>
<comment type="caution">
    <text evidence="11">The sequence shown here is derived from an EMBL/GenBank/DDBJ whole genome shotgun (WGS) entry which is preliminary data.</text>
</comment>
<dbReference type="NCBIfam" id="NF008935">
    <property type="entry name" value="PRK12292.1-1"/>
    <property type="match status" value="1"/>
</dbReference>
<evidence type="ECO:0000256" key="3">
    <source>
        <dbReference type="ARBA" id="ARBA00005539"/>
    </source>
</evidence>
<reference evidence="11 12" key="1">
    <citation type="submission" date="2018-10" db="EMBL/GenBank/DDBJ databases">
        <title>Genomic Encyclopedia of Type Strains, Phase IV (KMG-IV): sequencing the most valuable type-strain genomes for metagenomic binning, comparative biology and taxonomic classification.</title>
        <authorList>
            <person name="Goeker M."/>
        </authorList>
    </citation>
    <scope>NUCLEOTIDE SEQUENCE [LARGE SCALE GENOMIC DNA]</scope>
    <source>
        <strain evidence="11 12">DSM 26916</strain>
    </source>
</reference>
<evidence type="ECO:0000256" key="1">
    <source>
        <dbReference type="ARBA" id="ARBA00004496"/>
    </source>
</evidence>
<dbReference type="UniPathway" id="UPA00031">
    <property type="reaction ID" value="UER00006"/>
</dbReference>
<feature type="domain" description="Class II Histidinyl-tRNA synthetase (HisRS)-like catalytic core" evidence="10">
    <location>
        <begin position="15"/>
        <end position="318"/>
    </location>
</feature>
<dbReference type="InterPro" id="IPR045864">
    <property type="entry name" value="aa-tRNA-synth_II/BPL/LPL"/>
</dbReference>
<dbReference type="GO" id="GO:0000105">
    <property type="term" value="P:L-histidine biosynthetic process"/>
    <property type="evidence" value="ECO:0007669"/>
    <property type="project" value="UniProtKB-UniRule"/>
</dbReference>
<comment type="subunit">
    <text evidence="4 9">Heteromultimer composed of HisG and HisZ subunits.</text>
</comment>
<dbReference type="EMBL" id="RCCI01000007">
    <property type="protein sequence ID" value="RLJ62863.1"/>
    <property type="molecule type" value="Genomic_DNA"/>
</dbReference>
<comment type="pathway">
    <text evidence="2 9">Amino-acid biosynthesis; L-histidine biosynthesis; L-histidine from 5-phospho-alpha-D-ribose 1-diphosphate: step 1/9.</text>
</comment>
<dbReference type="NCBIfam" id="NF009086">
    <property type="entry name" value="PRK12421.1"/>
    <property type="match status" value="1"/>
</dbReference>
<keyword evidence="11" id="KW-0808">Transferase</keyword>
<evidence type="ECO:0000256" key="8">
    <source>
        <dbReference type="ARBA" id="ARBA00025246"/>
    </source>
</evidence>
<organism evidence="11 12">
    <name type="scientific">Sulfurisoma sediminicola</name>
    <dbReference type="NCBI Taxonomy" id="1381557"/>
    <lineage>
        <taxon>Bacteria</taxon>
        <taxon>Pseudomonadati</taxon>
        <taxon>Pseudomonadota</taxon>
        <taxon>Betaproteobacteria</taxon>
        <taxon>Nitrosomonadales</taxon>
        <taxon>Sterolibacteriaceae</taxon>
        <taxon>Sulfurisoma</taxon>
    </lineage>
</organism>
<dbReference type="RefSeq" id="WP_121243166.1">
    <property type="nucleotide sequence ID" value="NZ_BHVV01000008.1"/>
</dbReference>
<evidence type="ECO:0000256" key="4">
    <source>
        <dbReference type="ARBA" id="ARBA00011496"/>
    </source>
</evidence>
<dbReference type="InterPro" id="IPR004516">
    <property type="entry name" value="HisRS/HisZ"/>
</dbReference>
<dbReference type="GO" id="GO:0016757">
    <property type="term" value="F:glycosyltransferase activity"/>
    <property type="evidence" value="ECO:0007669"/>
    <property type="project" value="UniProtKB-KW"/>
</dbReference>
<keyword evidence="6 9" id="KW-0963">Cytoplasm</keyword>